<organism evidence="1 2">
    <name type="scientific">Gilvimarinus gilvus</name>
    <dbReference type="NCBI Taxonomy" id="3058038"/>
    <lineage>
        <taxon>Bacteria</taxon>
        <taxon>Pseudomonadati</taxon>
        <taxon>Pseudomonadota</taxon>
        <taxon>Gammaproteobacteria</taxon>
        <taxon>Cellvibrionales</taxon>
        <taxon>Cellvibrionaceae</taxon>
        <taxon>Gilvimarinus</taxon>
    </lineage>
</organism>
<evidence type="ECO:0000313" key="1">
    <source>
        <dbReference type="EMBL" id="MDX6850241.1"/>
    </source>
</evidence>
<dbReference type="EMBL" id="JAXAFO010000021">
    <property type="protein sequence ID" value="MDX6850241.1"/>
    <property type="molecule type" value="Genomic_DNA"/>
</dbReference>
<comment type="caution">
    <text evidence="1">The sequence shown here is derived from an EMBL/GenBank/DDBJ whole genome shotgun (WGS) entry which is preliminary data.</text>
</comment>
<dbReference type="SUPFAM" id="SSF53850">
    <property type="entry name" value="Periplasmic binding protein-like II"/>
    <property type="match status" value="1"/>
</dbReference>
<dbReference type="Proteomes" id="UP001273505">
    <property type="component" value="Unassembled WGS sequence"/>
</dbReference>
<evidence type="ECO:0008006" key="3">
    <source>
        <dbReference type="Google" id="ProtNLM"/>
    </source>
</evidence>
<gene>
    <name evidence="1" type="ORF">SCD92_12780</name>
</gene>
<protein>
    <recommendedName>
        <fullName evidence="3">Solute-binding protein family 3/N-terminal domain-containing protein</fullName>
    </recommendedName>
</protein>
<keyword evidence="2" id="KW-1185">Reference proteome</keyword>
<reference evidence="1 2" key="1">
    <citation type="submission" date="2023-11" db="EMBL/GenBank/DDBJ databases">
        <title>Gilvimarinus fulvus sp. nov., isolated from the surface of Kelp.</title>
        <authorList>
            <person name="Sun Y.Y."/>
            <person name="Gong Y."/>
            <person name="Du Z.J."/>
        </authorList>
    </citation>
    <scope>NUCLEOTIDE SEQUENCE [LARGE SCALE GENOMIC DNA]</scope>
    <source>
        <strain evidence="1 2">SDUM040013</strain>
    </source>
</reference>
<evidence type="ECO:0000313" key="2">
    <source>
        <dbReference type="Proteomes" id="UP001273505"/>
    </source>
</evidence>
<name>A0ABU4S1I5_9GAMM</name>
<proteinExistence type="predicted"/>
<accession>A0ABU4S1I5</accession>
<dbReference type="Gene3D" id="3.40.190.10">
    <property type="entry name" value="Periplasmic binding protein-like II"/>
    <property type="match status" value="2"/>
</dbReference>
<sequence length="281" mass="32167">MLWLLGSDFAWSAQESTYQFWTGNGAPGRAEYYLSLAEHALTASEDEFGPWRLTRFDRETPTLRARHATQTGEFDFQATTIWHKEIANPKITIIRQPLQYGLLGYRNFLIRRQDEDRFEALKSLDDLQGLTAGMGRDWPDAAILRANGLRVLEAPTFGALFPMLMAKRFDYIPLGVEEIEPTFVAYQDKYPNIVASESILMVYPISVHFMVCSCRPDLIERLQVGLANMVESGEMQRFFSEQKHAAIALIQQHWSQVYRLENTIQPQLVQSPNLEDASAIQ</sequence>